<protein>
    <submittedName>
        <fullName evidence="3">Uncharacterized protein LOC127751259</fullName>
    </submittedName>
</protein>
<feature type="region of interest" description="Disordered" evidence="1">
    <location>
        <begin position="104"/>
        <end position="143"/>
    </location>
</feature>
<feature type="region of interest" description="Disordered" evidence="1">
    <location>
        <begin position="13"/>
        <end position="44"/>
    </location>
</feature>
<name>A0A9C6XTZ2_FRAOC</name>
<reference evidence="3" key="1">
    <citation type="submission" date="2025-08" db="UniProtKB">
        <authorList>
            <consortium name="RefSeq"/>
        </authorList>
    </citation>
    <scope>IDENTIFICATION</scope>
    <source>
        <tissue evidence="3">Whole organism</tissue>
    </source>
</reference>
<dbReference type="Proteomes" id="UP000504606">
    <property type="component" value="Unplaced"/>
</dbReference>
<dbReference type="RefSeq" id="XP_052130436.1">
    <property type="nucleotide sequence ID" value="XM_052274476.1"/>
</dbReference>
<evidence type="ECO:0000313" key="3">
    <source>
        <dbReference type="RefSeq" id="XP_052130436.1"/>
    </source>
</evidence>
<keyword evidence="2" id="KW-1185">Reference proteome</keyword>
<sequence>MLCTSTPVITVNEGFSKDDGELDDGDASDEEDGDPREIRDIGQSKLADLARRSLRMRRRVHLQLHRQRRRQLLQLEEAKQIERLRRDKDILTNFMRLRLYETQSSFSGSEVASSSGVDRSSDSERRAGASPVPSGEAGEAPGT</sequence>
<dbReference type="GeneID" id="127751259"/>
<organism evidence="2 3">
    <name type="scientific">Frankliniella occidentalis</name>
    <name type="common">Western flower thrips</name>
    <name type="synonym">Euthrips occidentalis</name>
    <dbReference type="NCBI Taxonomy" id="133901"/>
    <lineage>
        <taxon>Eukaryota</taxon>
        <taxon>Metazoa</taxon>
        <taxon>Ecdysozoa</taxon>
        <taxon>Arthropoda</taxon>
        <taxon>Hexapoda</taxon>
        <taxon>Insecta</taxon>
        <taxon>Pterygota</taxon>
        <taxon>Neoptera</taxon>
        <taxon>Paraneoptera</taxon>
        <taxon>Thysanoptera</taxon>
        <taxon>Terebrantia</taxon>
        <taxon>Thripoidea</taxon>
        <taxon>Thripidae</taxon>
        <taxon>Frankliniella</taxon>
    </lineage>
</organism>
<feature type="compositionally biased region" description="Low complexity" evidence="1">
    <location>
        <begin position="104"/>
        <end position="118"/>
    </location>
</feature>
<dbReference type="AlphaFoldDB" id="A0A9C6XTZ2"/>
<gene>
    <name evidence="3" type="primary">LOC127751259</name>
</gene>
<accession>A0A9C6XTZ2</accession>
<dbReference type="KEGG" id="foc:127751259"/>
<feature type="compositionally biased region" description="Acidic residues" evidence="1">
    <location>
        <begin position="20"/>
        <end position="34"/>
    </location>
</feature>
<evidence type="ECO:0000256" key="1">
    <source>
        <dbReference type="SAM" id="MobiDB-lite"/>
    </source>
</evidence>
<evidence type="ECO:0000313" key="2">
    <source>
        <dbReference type="Proteomes" id="UP000504606"/>
    </source>
</evidence>
<proteinExistence type="predicted"/>